<gene>
    <name evidence="2" type="ORF">DCO61_08395</name>
    <name evidence="3" type="ORF">LS64_009850</name>
</gene>
<evidence type="ECO:0000313" key="5">
    <source>
        <dbReference type="Proteomes" id="UP000477070"/>
    </source>
</evidence>
<dbReference type="EMBL" id="QBIU01000001">
    <property type="protein sequence ID" value="MWV70016.1"/>
    <property type="molecule type" value="Genomic_DNA"/>
</dbReference>
<evidence type="ECO:0000313" key="3">
    <source>
        <dbReference type="EMBL" id="TLD92717.1"/>
    </source>
</evidence>
<feature type="transmembrane region" description="Helical" evidence="1">
    <location>
        <begin position="12"/>
        <end position="37"/>
    </location>
</feature>
<evidence type="ECO:0000313" key="2">
    <source>
        <dbReference type="EMBL" id="MWV70016.1"/>
    </source>
</evidence>
<keyword evidence="1" id="KW-0472">Membrane</keyword>
<keyword evidence="1" id="KW-0812">Transmembrane</keyword>
<protein>
    <submittedName>
        <fullName evidence="3">Uncharacterized protein</fullName>
    </submittedName>
</protein>
<dbReference type="STRING" id="1548018.LS64_12595"/>
<reference evidence="3" key="3">
    <citation type="submission" date="2018-04" db="EMBL/GenBank/DDBJ databases">
        <authorList>
            <person name="Sheh A."/>
            <person name="Shen Z."/>
            <person name="Mannion A.J."/>
            <person name="Fox J.G."/>
        </authorList>
    </citation>
    <scope>NUCLEOTIDE SEQUENCE</scope>
    <source>
        <strain evidence="3">MIT 97-6194</strain>
    </source>
</reference>
<sequence length="123" mass="14085">MFSLTISEVVSLMGVTIAGIGVCATLITIGVSLYAIITQRALSKRLESEFKTKFDDMLMKIADDPVKLEQFIEMVVSKEQFKERFLGLMQIEIENILDSRENFKQDKNDDKETKELFQAKELK</sequence>
<accession>A0A347VNR8</accession>
<dbReference type="RefSeq" id="WP_034573532.1">
    <property type="nucleotide sequence ID" value="NZ_JRMP02000018.1"/>
</dbReference>
<dbReference type="Proteomes" id="UP000477070">
    <property type="component" value="Unassembled WGS sequence"/>
</dbReference>
<evidence type="ECO:0000256" key="1">
    <source>
        <dbReference type="SAM" id="Phobius"/>
    </source>
</evidence>
<keyword evidence="4" id="KW-1185">Reference proteome</keyword>
<reference evidence="2 5" key="4">
    <citation type="submission" date="2019-12" db="EMBL/GenBank/DDBJ databases">
        <title>Multi-Generational Helicobacter saguini Isolates.</title>
        <authorList>
            <person name="Mannion A."/>
            <person name="Shen Z."/>
            <person name="Fox J.G."/>
        </authorList>
    </citation>
    <scope>NUCLEOTIDE SEQUENCE [LARGE SCALE GENOMIC DNA]</scope>
    <source>
        <strain evidence="2">16-048</strain>
        <strain evidence="5">16-048 (F4)</strain>
    </source>
</reference>
<name>A0A347VNR8_9HELI</name>
<reference evidence="3 4" key="2">
    <citation type="journal article" date="2016" name="Infect. Immun.">
        <title>Helicobacter saguini, a Novel Helicobacter Isolated from Cotton-Top Tamarins with Ulcerative Colitis, Has Proinflammatory Properties and Induces Typhlocolitis and Dysplasia in Gnotobiotic IL-10-/- Mice.</title>
        <authorList>
            <person name="Shen Z."/>
            <person name="Mannion A."/>
            <person name="Whary M.T."/>
            <person name="Muthupalani S."/>
            <person name="Sheh A."/>
            <person name="Feng Y."/>
            <person name="Gong G."/>
            <person name="Vandamme P."/>
            <person name="Holcombe H.R."/>
            <person name="Paster B.J."/>
            <person name="Fox J.G."/>
        </authorList>
    </citation>
    <scope>NUCLEOTIDE SEQUENCE [LARGE SCALE GENOMIC DNA]</scope>
    <source>
        <strain evidence="3 4">MIT 97-6194</strain>
    </source>
</reference>
<evidence type="ECO:0000313" key="4">
    <source>
        <dbReference type="Proteomes" id="UP000029714"/>
    </source>
</evidence>
<organism evidence="3 4">
    <name type="scientific">Helicobacter saguini</name>
    <dbReference type="NCBI Taxonomy" id="1548018"/>
    <lineage>
        <taxon>Bacteria</taxon>
        <taxon>Pseudomonadati</taxon>
        <taxon>Campylobacterota</taxon>
        <taxon>Epsilonproteobacteria</taxon>
        <taxon>Campylobacterales</taxon>
        <taxon>Helicobacteraceae</taxon>
        <taxon>Helicobacter</taxon>
    </lineage>
</organism>
<dbReference type="EMBL" id="JRMP02000018">
    <property type="protein sequence ID" value="TLD92717.1"/>
    <property type="molecule type" value="Genomic_DNA"/>
</dbReference>
<reference evidence="3 4" key="1">
    <citation type="journal article" date="2014" name="Genome Announc.">
        <title>Draft genome sequences of eight enterohepatic helicobacter species isolated from both laboratory and wild rodents.</title>
        <authorList>
            <person name="Sheh A."/>
            <person name="Shen Z."/>
            <person name="Fox J.G."/>
        </authorList>
    </citation>
    <scope>NUCLEOTIDE SEQUENCE [LARGE SCALE GENOMIC DNA]</scope>
    <source>
        <strain evidence="3 4">MIT 97-6194</strain>
    </source>
</reference>
<keyword evidence="1" id="KW-1133">Transmembrane helix</keyword>
<dbReference type="AlphaFoldDB" id="A0A347VNR8"/>
<dbReference type="Proteomes" id="UP000029714">
    <property type="component" value="Unassembled WGS sequence"/>
</dbReference>
<proteinExistence type="predicted"/>
<comment type="caution">
    <text evidence="3">The sequence shown here is derived from an EMBL/GenBank/DDBJ whole genome shotgun (WGS) entry which is preliminary data.</text>
</comment>